<evidence type="ECO:0000313" key="2">
    <source>
        <dbReference type="EMBL" id="RCI13257.1"/>
    </source>
</evidence>
<dbReference type="EMBL" id="LKCN02000007">
    <property type="protein sequence ID" value="RCI13257.1"/>
    <property type="molecule type" value="Genomic_DNA"/>
</dbReference>
<gene>
    <name evidence="2" type="ORF">L249_0349</name>
</gene>
<feature type="region of interest" description="Disordered" evidence="1">
    <location>
        <begin position="110"/>
        <end position="131"/>
    </location>
</feature>
<name>A0A367LFU0_9HYPO</name>
<evidence type="ECO:0000256" key="1">
    <source>
        <dbReference type="SAM" id="MobiDB-lite"/>
    </source>
</evidence>
<keyword evidence="3" id="KW-1185">Reference proteome</keyword>
<accession>A0A367LFU0</accession>
<proteinExistence type="predicted"/>
<evidence type="ECO:0000313" key="3">
    <source>
        <dbReference type="Proteomes" id="UP000253664"/>
    </source>
</evidence>
<sequence>MRDKYAEPYRLTIDGTLKVPCPGSLVSAWLRQGHQRFLGYRPWSSPPAREKIVSESPTAFSHPHASFCVPHYRTQMEKKRKKERKTIDDKTIQNLLSIVAREPCHTALSRMATPPPTPPQQRTTPNHRPVARGGSGMLVLLFAGCGAASRYCSSAPLLRIPVVLLD</sequence>
<reference evidence="2 3" key="1">
    <citation type="journal article" date="2015" name="BMC Genomics">
        <title>Insights from the genome of Ophiocordyceps polyrhachis-furcata to pathogenicity and host specificity in insect fungi.</title>
        <authorList>
            <person name="Wichadakul D."/>
            <person name="Kobmoo N."/>
            <person name="Ingsriswang S."/>
            <person name="Tangphatsornruang S."/>
            <person name="Chantasingh D."/>
            <person name="Luangsa-ard J.J."/>
            <person name="Eurwilaichitr L."/>
        </authorList>
    </citation>
    <scope>NUCLEOTIDE SEQUENCE [LARGE SCALE GENOMIC DNA]</scope>
    <source>
        <strain evidence="2 3">BCC 54312</strain>
    </source>
</reference>
<organism evidence="2 3">
    <name type="scientific">Ophiocordyceps polyrhachis-furcata BCC 54312</name>
    <dbReference type="NCBI Taxonomy" id="1330021"/>
    <lineage>
        <taxon>Eukaryota</taxon>
        <taxon>Fungi</taxon>
        <taxon>Dikarya</taxon>
        <taxon>Ascomycota</taxon>
        <taxon>Pezizomycotina</taxon>
        <taxon>Sordariomycetes</taxon>
        <taxon>Hypocreomycetidae</taxon>
        <taxon>Hypocreales</taxon>
        <taxon>Ophiocordycipitaceae</taxon>
        <taxon>Ophiocordyceps</taxon>
    </lineage>
</organism>
<dbReference type="AlphaFoldDB" id="A0A367LFU0"/>
<dbReference type="Proteomes" id="UP000253664">
    <property type="component" value="Unassembled WGS sequence"/>
</dbReference>
<protein>
    <submittedName>
        <fullName evidence="2">Uncharacterized protein</fullName>
    </submittedName>
</protein>
<comment type="caution">
    <text evidence="2">The sequence shown here is derived from an EMBL/GenBank/DDBJ whole genome shotgun (WGS) entry which is preliminary data.</text>
</comment>